<protein>
    <submittedName>
        <fullName evidence="1">Uncharacterized protein</fullName>
    </submittedName>
</protein>
<sequence>MSNTSLVPDARGIVVVRVRRHDSFRTSISLDETIVRLALCIWKTHAAFNEWLYLAVRRVDAELQDSYNAGRPPARESGFSRRVRELIVAEAIARLEGPAPPATTPAPAAHAKQLQLPGLVISDTATNEDVLAARETSQPTPTS</sequence>
<evidence type="ECO:0000313" key="1">
    <source>
        <dbReference type="EMBL" id="MFC3938018.1"/>
    </source>
</evidence>
<keyword evidence="2" id="KW-1185">Reference proteome</keyword>
<organism evidence="1 2">
    <name type="scientific">Acidovorax facilis</name>
    <dbReference type="NCBI Taxonomy" id="12917"/>
    <lineage>
        <taxon>Bacteria</taxon>
        <taxon>Pseudomonadati</taxon>
        <taxon>Pseudomonadota</taxon>
        <taxon>Betaproteobacteria</taxon>
        <taxon>Burkholderiales</taxon>
        <taxon>Comamonadaceae</taxon>
        <taxon>Acidovorax</taxon>
    </lineage>
</organism>
<dbReference type="RefSeq" id="WP_055399887.1">
    <property type="nucleotide sequence ID" value="NZ_JAMXAX010000143.1"/>
</dbReference>
<accession>A0ABV8DHU9</accession>
<proteinExistence type="predicted"/>
<name>A0ABV8DHU9_9BURK</name>
<dbReference type="EMBL" id="JBHSAJ010000160">
    <property type="protein sequence ID" value="MFC3938018.1"/>
    <property type="molecule type" value="Genomic_DNA"/>
</dbReference>
<reference evidence="2" key="1">
    <citation type="journal article" date="2019" name="Int. J. Syst. Evol. Microbiol.">
        <title>The Global Catalogue of Microorganisms (GCM) 10K type strain sequencing project: providing services to taxonomists for standard genome sequencing and annotation.</title>
        <authorList>
            <consortium name="The Broad Institute Genomics Platform"/>
            <consortium name="The Broad Institute Genome Sequencing Center for Infectious Disease"/>
            <person name="Wu L."/>
            <person name="Ma J."/>
        </authorList>
    </citation>
    <scope>NUCLEOTIDE SEQUENCE [LARGE SCALE GENOMIC DNA]</scope>
    <source>
        <strain evidence="2">CCUG 2113</strain>
    </source>
</reference>
<evidence type="ECO:0000313" key="2">
    <source>
        <dbReference type="Proteomes" id="UP001595693"/>
    </source>
</evidence>
<gene>
    <name evidence="1" type="ORF">ACFOW3_25705</name>
</gene>
<dbReference type="Proteomes" id="UP001595693">
    <property type="component" value="Unassembled WGS sequence"/>
</dbReference>
<comment type="caution">
    <text evidence="1">The sequence shown here is derived from an EMBL/GenBank/DDBJ whole genome shotgun (WGS) entry which is preliminary data.</text>
</comment>